<evidence type="ECO:0000313" key="3">
    <source>
        <dbReference type="EMBL" id="QED28087.1"/>
    </source>
</evidence>
<feature type="signal peptide" evidence="2">
    <location>
        <begin position="1"/>
        <end position="25"/>
    </location>
</feature>
<reference evidence="3 4" key="1">
    <citation type="submission" date="2019-08" db="EMBL/GenBank/DDBJ databases">
        <authorList>
            <person name="Liang Q."/>
        </authorList>
    </citation>
    <scope>NUCLEOTIDE SEQUENCE [LARGE SCALE GENOMIC DNA]</scope>
    <source>
        <strain evidence="3 4">V1718</strain>
    </source>
</reference>
<feature type="repeat" description="TPR" evidence="1">
    <location>
        <begin position="62"/>
        <end position="95"/>
    </location>
</feature>
<sequence>MKFKSLKLKILTLLLVLTASAAVSAQDYESILKSGNAAYNEGKYVEAQGLYVKAIQADPGAALGYRNLARAYFWTDQYAAAAHYYEHYLKLAPTESADLEQVRGERKLAVSRAGEDVWRMPENIRMARQALETELGSGKAFTPGGGGAWGLYETLLRTGYADPDLVQIRATLTRRLMDELDAKMLPAPQDILPIASFEDWQVQAQRLVAIKKLQKDPVVLDLVNRRSTVVESAIALLAGQPEQAVDLARLARSSNPDLKFLAWYEIVALTRANKHEEALNAVETFARQLRAENPAQLGHAMALRALILKREDRSKDAAEVLKTLIVQTP</sequence>
<evidence type="ECO:0000313" key="4">
    <source>
        <dbReference type="Proteomes" id="UP000321595"/>
    </source>
</evidence>
<dbReference type="InterPro" id="IPR011990">
    <property type="entry name" value="TPR-like_helical_dom_sf"/>
</dbReference>
<dbReference type="Gene3D" id="1.25.40.10">
    <property type="entry name" value="Tetratricopeptide repeat domain"/>
    <property type="match status" value="2"/>
</dbReference>
<dbReference type="Pfam" id="PF14559">
    <property type="entry name" value="TPR_19"/>
    <property type="match status" value="1"/>
</dbReference>
<gene>
    <name evidence="3" type="ORF">FRD01_12760</name>
</gene>
<dbReference type="EMBL" id="CP042467">
    <property type="protein sequence ID" value="QED28087.1"/>
    <property type="molecule type" value="Genomic_DNA"/>
</dbReference>
<proteinExistence type="predicted"/>
<evidence type="ECO:0000256" key="1">
    <source>
        <dbReference type="PROSITE-ProRule" id="PRU00339"/>
    </source>
</evidence>
<protein>
    <submittedName>
        <fullName evidence="3">Uncharacterized protein</fullName>
    </submittedName>
</protein>
<evidence type="ECO:0000256" key="2">
    <source>
        <dbReference type="SAM" id="SignalP"/>
    </source>
</evidence>
<dbReference type="KEGG" id="bbae:FRD01_12760"/>
<dbReference type="Proteomes" id="UP000321595">
    <property type="component" value="Chromosome"/>
</dbReference>
<accession>A0A5B8XSC1</accession>
<organism evidence="3 4">
    <name type="scientific">Microvenator marinus</name>
    <dbReference type="NCBI Taxonomy" id="2600177"/>
    <lineage>
        <taxon>Bacteria</taxon>
        <taxon>Deltaproteobacteria</taxon>
        <taxon>Bradymonadales</taxon>
        <taxon>Microvenatoraceae</taxon>
        <taxon>Microvenator</taxon>
    </lineage>
</organism>
<dbReference type="SUPFAM" id="SSF48452">
    <property type="entry name" value="TPR-like"/>
    <property type="match status" value="1"/>
</dbReference>
<feature type="chain" id="PRO_5022854750" evidence="2">
    <location>
        <begin position="26"/>
        <end position="329"/>
    </location>
</feature>
<keyword evidence="4" id="KW-1185">Reference proteome</keyword>
<dbReference type="PROSITE" id="PS50005">
    <property type="entry name" value="TPR"/>
    <property type="match status" value="1"/>
</dbReference>
<dbReference type="OrthoDB" id="5518909at2"/>
<keyword evidence="2" id="KW-0732">Signal</keyword>
<dbReference type="AlphaFoldDB" id="A0A5B8XSC1"/>
<keyword evidence="1" id="KW-0802">TPR repeat</keyword>
<dbReference type="RefSeq" id="WP_146960200.1">
    <property type="nucleotide sequence ID" value="NZ_CP042467.1"/>
</dbReference>
<name>A0A5B8XSC1_9DELT</name>
<dbReference type="SMART" id="SM00028">
    <property type="entry name" value="TPR"/>
    <property type="match status" value="2"/>
</dbReference>
<dbReference type="InterPro" id="IPR019734">
    <property type="entry name" value="TPR_rpt"/>
</dbReference>